<dbReference type="RefSeq" id="WP_015793768.1">
    <property type="nucleotide sequence ID" value="NC_013131.1"/>
</dbReference>
<dbReference type="KEGG" id="cai:Caci_5180"/>
<dbReference type="AlphaFoldDB" id="C7Q6K4"/>
<dbReference type="Proteomes" id="UP000000851">
    <property type="component" value="Chromosome"/>
</dbReference>
<protein>
    <recommendedName>
        <fullName evidence="1">DUF4037 domain-containing protein</fullName>
    </recommendedName>
</protein>
<evidence type="ECO:0000313" key="3">
    <source>
        <dbReference type="Proteomes" id="UP000000851"/>
    </source>
</evidence>
<dbReference type="InterPro" id="IPR025117">
    <property type="entry name" value="DUF4037"/>
</dbReference>
<accession>C7Q6K4</accession>
<dbReference type="HOGENOM" id="CLU_056336_0_0_11"/>
<reference evidence="2 3" key="1">
    <citation type="journal article" date="2009" name="Stand. Genomic Sci.">
        <title>Complete genome sequence of Catenulispora acidiphila type strain (ID 139908).</title>
        <authorList>
            <person name="Copeland A."/>
            <person name="Lapidus A."/>
            <person name="Glavina Del Rio T."/>
            <person name="Nolan M."/>
            <person name="Lucas S."/>
            <person name="Chen F."/>
            <person name="Tice H."/>
            <person name="Cheng J.F."/>
            <person name="Bruce D."/>
            <person name="Goodwin L."/>
            <person name="Pitluck S."/>
            <person name="Mikhailova N."/>
            <person name="Pati A."/>
            <person name="Ivanova N."/>
            <person name="Mavromatis K."/>
            <person name="Chen A."/>
            <person name="Palaniappan K."/>
            <person name="Chain P."/>
            <person name="Land M."/>
            <person name="Hauser L."/>
            <person name="Chang Y.J."/>
            <person name="Jeffries C.D."/>
            <person name="Chertkov O."/>
            <person name="Brettin T."/>
            <person name="Detter J.C."/>
            <person name="Han C."/>
            <person name="Ali Z."/>
            <person name="Tindall B.J."/>
            <person name="Goker M."/>
            <person name="Bristow J."/>
            <person name="Eisen J.A."/>
            <person name="Markowitz V."/>
            <person name="Hugenholtz P."/>
            <person name="Kyrpides N.C."/>
            <person name="Klenk H.P."/>
        </authorList>
    </citation>
    <scope>NUCLEOTIDE SEQUENCE [LARGE SCALE GENOMIC DNA]</scope>
    <source>
        <strain evidence="3">DSM 44928 / JCM 14897 / NBRC 102108 / NRRL B-24433 / ID139908</strain>
    </source>
</reference>
<dbReference type="EMBL" id="CP001700">
    <property type="protein sequence ID" value="ACU74039.1"/>
    <property type="molecule type" value="Genomic_DNA"/>
</dbReference>
<dbReference type="Pfam" id="PF13228">
    <property type="entry name" value="DUF4037"/>
    <property type="match status" value="1"/>
</dbReference>
<sequence length="367" mass="40601">MTTPRFLPGLELSRRFYHEAVLPILDAEVPGLPHAAARLGSGSEVLGFDTARSADHEWGPRLQLFLAADDVTRYRERLMSAFAYQLPKTFLGYPTHFEAAGGDGHIGSMQTTDGPVRHRVEIADVDSWLAGCLGFTPSRGVTTADWLATPTQRLLEATSGAVFHDGLGPLTTDRERLAWYPDDMWRYVLACQWKRLAQEEAFVGRCGEVGDELGSAVVGARLVRDVMRLVLLMERRYPPYSKWLGSAFARTSAATELMPHMIAALAATDWKARERALVQVYERVAALHNSLELTDRLDPSARLYFERPFQVIGAHRFAEALMQCVDDQDIRALPTIGAIDQFADSTDFLGRAEFTRGAITAAMGGTA</sequence>
<dbReference type="InParanoid" id="C7Q6K4"/>
<dbReference type="eggNOG" id="COG0457">
    <property type="taxonomic scope" value="Bacteria"/>
</dbReference>
<dbReference type="OrthoDB" id="3030at2"/>
<evidence type="ECO:0000313" key="2">
    <source>
        <dbReference type="EMBL" id="ACU74039.1"/>
    </source>
</evidence>
<gene>
    <name evidence="2" type="ordered locus">Caci_5180</name>
</gene>
<feature type="domain" description="DUF4037" evidence="1">
    <location>
        <begin position="146"/>
        <end position="244"/>
    </location>
</feature>
<name>C7Q6K4_CATAD</name>
<keyword evidence="3" id="KW-1185">Reference proteome</keyword>
<proteinExistence type="predicted"/>
<organism evidence="2 3">
    <name type="scientific">Catenulispora acidiphila (strain DSM 44928 / JCM 14897 / NBRC 102108 / NRRL B-24433 / ID139908)</name>
    <dbReference type="NCBI Taxonomy" id="479433"/>
    <lineage>
        <taxon>Bacteria</taxon>
        <taxon>Bacillati</taxon>
        <taxon>Actinomycetota</taxon>
        <taxon>Actinomycetes</taxon>
        <taxon>Catenulisporales</taxon>
        <taxon>Catenulisporaceae</taxon>
        <taxon>Catenulispora</taxon>
    </lineage>
</organism>
<dbReference type="STRING" id="479433.Caci_5180"/>
<evidence type="ECO:0000259" key="1">
    <source>
        <dbReference type="Pfam" id="PF13228"/>
    </source>
</evidence>